<protein>
    <recommendedName>
        <fullName evidence="4">DUF4169 domain-containing protein</fullName>
    </recommendedName>
</protein>
<evidence type="ECO:0000256" key="1">
    <source>
        <dbReference type="SAM" id="MobiDB-lite"/>
    </source>
</evidence>
<dbReference type="Pfam" id="PF13770">
    <property type="entry name" value="DUF4169"/>
    <property type="match status" value="1"/>
</dbReference>
<dbReference type="RefSeq" id="WP_183815421.1">
    <property type="nucleotide sequence ID" value="NZ_JACHOB010000001.1"/>
</dbReference>
<dbReference type="InterPro" id="IPR025227">
    <property type="entry name" value="DUF4169"/>
</dbReference>
<dbReference type="Proteomes" id="UP000563524">
    <property type="component" value="Unassembled WGS sequence"/>
</dbReference>
<evidence type="ECO:0000313" key="3">
    <source>
        <dbReference type="Proteomes" id="UP000563524"/>
    </source>
</evidence>
<feature type="compositionally biased region" description="Basic and acidic residues" evidence="1">
    <location>
        <begin position="34"/>
        <end position="63"/>
    </location>
</feature>
<feature type="region of interest" description="Disordered" evidence="1">
    <location>
        <begin position="1"/>
        <end position="63"/>
    </location>
</feature>
<reference evidence="2 3" key="1">
    <citation type="submission" date="2020-08" db="EMBL/GenBank/DDBJ databases">
        <title>Genomic Encyclopedia of Type Strains, Phase IV (KMG-IV): sequencing the most valuable type-strain genomes for metagenomic binning, comparative biology and taxonomic classification.</title>
        <authorList>
            <person name="Goeker M."/>
        </authorList>
    </citation>
    <scope>NUCLEOTIDE SEQUENCE [LARGE SCALE GENOMIC DNA]</scope>
    <source>
        <strain evidence="2 3">DSM 102850</strain>
    </source>
</reference>
<gene>
    <name evidence="2" type="ORF">GGQ59_000448</name>
</gene>
<accession>A0A840I176</accession>
<name>A0A840I176_9PROT</name>
<proteinExistence type="predicted"/>
<evidence type="ECO:0000313" key="2">
    <source>
        <dbReference type="EMBL" id="MBB4657948.1"/>
    </source>
</evidence>
<sequence>MAGEVVNLRLARKRKARAAKEADAAVNRASHGRTKAEKAASKRERETADRLLDGHAIGRPDEA</sequence>
<evidence type="ECO:0008006" key="4">
    <source>
        <dbReference type="Google" id="ProtNLM"/>
    </source>
</evidence>
<organism evidence="2 3">
    <name type="scientific">Parvularcula dongshanensis</name>
    <dbReference type="NCBI Taxonomy" id="1173995"/>
    <lineage>
        <taxon>Bacteria</taxon>
        <taxon>Pseudomonadati</taxon>
        <taxon>Pseudomonadota</taxon>
        <taxon>Alphaproteobacteria</taxon>
        <taxon>Parvularculales</taxon>
        <taxon>Parvularculaceae</taxon>
        <taxon>Parvularcula</taxon>
    </lineage>
</organism>
<dbReference type="AlphaFoldDB" id="A0A840I176"/>
<keyword evidence="3" id="KW-1185">Reference proteome</keyword>
<comment type="caution">
    <text evidence="2">The sequence shown here is derived from an EMBL/GenBank/DDBJ whole genome shotgun (WGS) entry which is preliminary data.</text>
</comment>
<dbReference type="EMBL" id="JACHOB010000001">
    <property type="protein sequence ID" value="MBB4657948.1"/>
    <property type="molecule type" value="Genomic_DNA"/>
</dbReference>